<sequence length="315" mass="32754">MPVPPTSGRLQWTDVPPPLRARLEDALGTPVTDTVTPAGGFGHQLAAALRLADGRRVFVKAAPDDDPLTASNVHEAAVLDALPPGAPAPDLLGIHRAADWTAVVIAHLDGPHPDLSPASSDAWPTWALLDKLTSSPAPAPYTTAVSTAPSTAAALHGWDELATAPPPDLAPTARAHLSQLAELEAAWPALAHGDRIVHGDLRADNMVRDRSQGVTFVDWAHATTGPACIDAASLAPQLILAGHAPADIATLLQEHLAASNPDTTTAFLAALTGHWHRNARKPAPPGAPGLRTYQHRAGAAGLALLGYRLDETLVQ</sequence>
<proteinExistence type="predicted"/>
<evidence type="ECO:0000259" key="1">
    <source>
        <dbReference type="Pfam" id="PF01636"/>
    </source>
</evidence>
<name>A0AA90H2A5_9ACTN</name>
<evidence type="ECO:0000313" key="2">
    <source>
        <dbReference type="EMBL" id="MDI5969439.1"/>
    </source>
</evidence>
<dbReference type="Pfam" id="PF01636">
    <property type="entry name" value="APH"/>
    <property type="match status" value="1"/>
</dbReference>
<reference evidence="2" key="1">
    <citation type="submission" date="2023-05" db="EMBL/GenBank/DDBJ databases">
        <title>Streptantibioticus silvisoli sp. nov., acidotolerant actinomycetes 1 from pine litter.</title>
        <authorList>
            <person name="Swiecimska M."/>
            <person name="Golinska P."/>
            <person name="Sangal V."/>
            <person name="Wachnowicz B."/>
            <person name="Goodfellow M."/>
        </authorList>
    </citation>
    <scope>NUCLEOTIDE SEQUENCE</scope>
    <source>
        <strain evidence="2">SL13</strain>
    </source>
</reference>
<dbReference type="SUPFAM" id="SSF56112">
    <property type="entry name" value="Protein kinase-like (PK-like)"/>
    <property type="match status" value="1"/>
</dbReference>
<dbReference type="Gene3D" id="3.30.200.20">
    <property type="entry name" value="Phosphorylase Kinase, domain 1"/>
    <property type="match status" value="1"/>
</dbReference>
<dbReference type="InterPro" id="IPR011009">
    <property type="entry name" value="Kinase-like_dom_sf"/>
</dbReference>
<dbReference type="Gene3D" id="3.90.1200.10">
    <property type="match status" value="1"/>
</dbReference>
<dbReference type="InterPro" id="IPR002575">
    <property type="entry name" value="Aminoglycoside_PTrfase"/>
</dbReference>
<dbReference type="RefSeq" id="WP_282698594.1">
    <property type="nucleotide sequence ID" value="NZ_JABXJJ020000009.1"/>
</dbReference>
<dbReference type="AlphaFoldDB" id="A0AA90H2A5"/>
<dbReference type="EMBL" id="JABXJJ020000009">
    <property type="protein sequence ID" value="MDI5969439.1"/>
    <property type="molecule type" value="Genomic_DNA"/>
</dbReference>
<organism evidence="2">
    <name type="scientific">Streptantibioticus silvisoli</name>
    <dbReference type="NCBI Taxonomy" id="2705255"/>
    <lineage>
        <taxon>Bacteria</taxon>
        <taxon>Bacillati</taxon>
        <taxon>Actinomycetota</taxon>
        <taxon>Actinomycetes</taxon>
        <taxon>Kitasatosporales</taxon>
        <taxon>Streptomycetaceae</taxon>
        <taxon>Streptantibioticus</taxon>
    </lineage>
</organism>
<feature type="domain" description="Aminoglycoside phosphotransferase" evidence="1">
    <location>
        <begin position="50"/>
        <end position="235"/>
    </location>
</feature>
<comment type="caution">
    <text evidence="2">The sequence shown here is derived from an EMBL/GenBank/DDBJ whole genome shotgun (WGS) entry which is preliminary data.</text>
</comment>
<protein>
    <submittedName>
        <fullName evidence="2">Phosphotransferase</fullName>
    </submittedName>
</protein>
<gene>
    <name evidence="2" type="ORF">POF50_008805</name>
</gene>
<accession>A0AA90H2A5</accession>